<keyword evidence="1 2" id="KW-0728">SH3 domain</keyword>
<comment type="caution">
    <text evidence="5">The sequence shown here is derived from an EMBL/GenBank/DDBJ whole genome shotgun (WGS) entry which is preliminary data.</text>
</comment>
<evidence type="ECO:0000256" key="3">
    <source>
        <dbReference type="SAM" id="MobiDB-lite"/>
    </source>
</evidence>
<dbReference type="Gene3D" id="2.30.30.40">
    <property type="entry name" value="SH3 Domains"/>
    <property type="match status" value="1"/>
</dbReference>
<reference evidence="5 6" key="1">
    <citation type="journal article" date="2021" name="BMC Genomics">
        <title>Datura genome reveals duplications of psychoactive alkaloid biosynthetic genes and high mutation rate following tissue culture.</title>
        <authorList>
            <person name="Rajewski A."/>
            <person name="Carter-House D."/>
            <person name="Stajich J."/>
            <person name="Litt A."/>
        </authorList>
    </citation>
    <scope>NUCLEOTIDE SEQUENCE [LARGE SCALE GENOMIC DNA]</scope>
    <source>
        <strain evidence="5">AR-01</strain>
    </source>
</reference>
<organism evidence="5 6">
    <name type="scientific">Datura stramonium</name>
    <name type="common">Jimsonweed</name>
    <name type="synonym">Common thornapple</name>
    <dbReference type="NCBI Taxonomy" id="4076"/>
    <lineage>
        <taxon>Eukaryota</taxon>
        <taxon>Viridiplantae</taxon>
        <taxon>Streptophyta</taxon>
        <taxon>Embryophyta</taxon>
        <taxon>Tracheophyta</taxon>
        <taxon>Spermatophyta</taxon>
        <taxon>Magnoliopsida</taxon>
        <taxon>eudicotyledons</taxon>
        <taxon>Gunneridae</taxon>
        <taxon>Pentapetalae</taxon>
        <taxon>asterids</taxon>
        <taxon>lamiids</taxon>
        <taxon>Solanales</taxon>
        <taxon>Solanaceae</taxon>
        <taxon>Solanoideae</taxon>
        <taxon>Datureae</taxon>
        <taxon>Datura</taxon>
    </lineage>
</organism>
<feature type="region of interest" description="Disordered" evidence="3">
    <location>
        <begin position="1"/>
        <end position="104"/>
    </location>
</feature>
<dbReference type="EMBL" id="JACEIK010004126">
    <property type="protein sequence ID" value="MCD9644345.1"/>
    <property type="molecule type" value="Genomic_DNA"/>
</dbReference>
<dbReference type="SMART" id="SM00326">
    <property type="entry name" value="SH3"/>
    <property type="match status" value="1"/>
</dbReference>
<accession>A0ABS8VAV5</accession>
<dbReference type="PROSITE" id="PS50002">
    <property type="entry name" value="SH3"/>
    <property type="match status" value="1"/>
</dbReference>
<evidence type="ECO:0000256" key="2">
    <source>
        <dbReference type="PROSITE-ProRule" id="PRU00192"/>
    </source>
</evidence>
<evidence type="ECO:0000313" key="5">
    <source>
        <dbReference type="EMBL" id="MCD9644345.1"/>
    </source>
</evidence>
<gene>
    <name evidence="5" type="ORF">HAX54_032531</name>
</gene>
<dbReference type="InterPro" id="IPR001452">
    <property type="entry name" value="SH3_domain"/>
</dbReference>
<dbReference type="PANTHER" id="PTHR48151">
    <property type="entry name" value="SH3 DOMAIN-CONTAINING PROTEIN"/>
    <property type="match status" value="1"/>
</dbReference>
<dbReference type="InterPro" id="IPR036028">
    <property type="entry name" value="SH3-like_dom_sf"/>
</dbReference>
<feature type="compositionally biased region" description="Low complexity" evidence="3">
    <location>
        <begin position="35"/>
        <end position="46"/>
    </location>
</feature>
<feature type="domain" description="SH3" evidence="4">
    <location>
        <begin position="89"/>
        <end position="151"/>
    </location>
</feature>
<evidence type="ECO:0000256" key="1">
    <source>
        <dbReference type="ARBA" id="ARBA00022443"/>
    </source>
</evidence>
<dbReference type="PANTHER" id="PTHR48151:SF3">
    <property type="entry name" value="SH3 DOMAIN-CONTAINING PROTEIN"/>
    <property type="match status" value="1"/>
</dbReference>
<proteinExistence type="predicted"/>
<protein>
    <recommendedName>
        <fullName evidence="4">SH3 domain-containing protein</fullName>
    </recommendedName>
</protein>
<dbReference type="Proteomes" id="UP000823775">
    <property type="component" value="Unassembled WGS sequence"/>
</dbReference>
<evidence type="ECO:0000259" key="4">
    <source>
        <dbReference type="PROSITE" id="PS50002"/>
    </source>
</evidence>
<sequence>MQENVLPLEHSQAGSTTSPGVEELGTLVGSDNNNSYSGSLYDGLGSPIREEPPPYSSPIRERYESFENPLAGSGSHSFGSHEEERVSSSNPQSGTALYDFSAGGDDELNLTAGEDLEIEYEVDGWFYVKKKRPGRDGKMAGLVPVLYVSPS</sequence>
<dbReference type="SUPFAM" id="SSF50044">
    <property type="entry name" value="SH3-domain"/>
    <property type="match status" value="1"/>
</dbReference>
<dbReference type="InterPro" id="IPR053296">
    <property type="entry name" value="TSET_member_tstB"/>
</dbReference>
<dbReference type="Pfam" id="PF00018">
    <property type="entry name" value="SH3_1"/>
    <property type="match status" value="1"/>
</dbReference>
<name>A0ABS8VAV5_DATST</name>
<keyword evidence="6" id="KW-1185">Reference proteome</keyword>
<evidence type="ECO:0000313" key="6">
    <source>
        <dbReference type="Proteomes" id="UP000823775"/>
    </source>
</evidence>